<dbReference type="PANTHER" id="PTHR30520">
    <property type="entry name" value="FORMATE TRANSPORTER-RELATED"/>
    <property type="match status" value="1"/>
</dbReference>
<protein>
    <submittedName>
        <fullName evidence="8">Formate/nitrite transporter</fullName>
    </submittedName>
</protein>
<evidence type="ECO:0000256" key="4">
    <source>
        <dbReference type="ARBA" id="ARBA00022989"/>
    </source>
</evidence>
<reference evidence="8 9" key="1">
    <citation type="submission" date="2016-11" db="EMBL/GenBank/DDBJ databases">
        <authorList>
            <person name="Jaros S."/>
            <person name="Januszkiewicz K."/>
            <person name="Wedrychowicz H."/>
        </authorList>
    </citation>
    <scope>NUCLEOTIDE SEQUENCE [LARGE SCALE GENOMIC DNA]</scope>
    <source>
        <strain evidence="8 9">DSM 19022</strain>
    </source>
</reference>
<dbReference type="PROSITE" id="PS01005">
    <property type="entry name" value="FORMATE_NITRITE_TP_1"/>
    <property type="match status" value="1"/>
</dbReference>
<organism evidence="8 9">
    <name type="scientific">Lutispora thermophila DSM 19022</name>
    <dbReference type="NCBI Taxonomy" id="1122184"/>
    <lineage>
        <taxon>Bacteria</taxon>
        <taxon>Bacillati</taxon>
        <taxon>Bacillota</taxon>
        <taxon>Clostridia</taxon>
        <taxon>Lutisporales</taxon>
        <taxon>Lutisporaceae</taxon>
        <taxon>Lutispora</taxon>
    </lineage>
</organism>
<feature type="transmembrane region" description="Helical" evidence="7">
    <location>
        <begin position="107"/>
        <end position="130"/>
    </location>
</feature>
<feature type="transmembrane region" description="Helical" evidence="7">
    <location>
        <begin position="230"/>
        <end position="252"/>
    </location>
</feature>
<evidence type="ECO:0000256" key="5">
    <source>
        <dbReference type="ARBA" id="ARBA00023136"/>
    </source>
</evidence>
<dbReference type="PANTHER" id="PTHR30520:SF6">
    <property type="entry name" value="FORMATE_NITRATE FAMILY TRANSPORTER (EUROFUNG)"/>
    <property type="match status" value="1"/>
</dbReference>
<keyword evidence="4 7" id="KW-1133">Transmembrane helix</keyword>
<dbReference type="Gene3D" id="1.20.1080.10">
    <property type="entry name" value="Glycerol uptake facilitator protein"/>
    <property type="match status" value="1"/>
</dbReference>
<dbReference type="EMBL" id="FQZS01000003">
    <property type="protein sequence ID" value="SHI40328.1"/>
    <property type="molecule type" value="Genomic_DNA"/>
</dbReference>
<dbReference type="Proteomes" id="UP000184442">
    <property type="component" value="Unassembled WGS sequence"/>
</dbReference>
<evidence type="ECO:0000313" key="8">
    <source>
        <dbReference type="EMBL" id="SHI40328.1"/>
    </source>
</evidence>
<dbReference type="STRING" id="1122184.SAMN02745176_00130"/>
<name>A0A1M6AVH7_9FIRM</name>
<proteinExistence type="inferred from homology"/>
<dbReference type="AlphaFoldDB" id="A0A1M6AVH7"/>
<accession>A0A1M6AVH7</accession>
<evidence type="ECO:0000256" key="6">
    <source>
        <dbReference type="ARBA" id="ARBA00049660"/>
    </source>
</evidence>
<gene>
    <name evidence="8" type="ORF">SAMN02745176_00130</name>
</gene>
<keyword evidence="9" id="KW-1185">Reference proteome</keyword>
<keyword evidence="3 7" id="KW-0812">Transmembrane</keyword>
<feature type="transmembrane region" description="Helical" evidence="7">
    <location>
        <begin position="65"/>
        <end position="86"/>
    </location>
</feature>
<feature type="transmembrane region" description="Helical" evidence="7">
    <location>
        <begin position="185"/>
        <end position="210"/>
    </location>
</feature>
<feature type="transmembrane region" description="Helical" evidence="7">
    <location>
        <begin position="31"/>
        <end position="53"/>
    </location>
</feature>
<evidence type="ECO:0000256" key="2">
    <source>
        <dbReference type="ARBA" id="ARBA00022448"/>
    </source>
</evidence>
<evidence type="ECO:0000313" key="9">
    <source>
        <dbReference type="Proteomes" id="UP000184442"/>
    </source>
</evidence>
<evidence type="ECO:0000256" key="7">
    <source>
        <dbReference type="SAM" id="Phobius"/>
    </source>
</evidence>
<dbReference type="InterPro" id="IPR024002">
    <property type="entry name" value="For/NO2_transpt_CS"/>
</dbReference>
<comment type="similarity">
    <text evidence="6">Belongs to the FNT transporter (TC 1.A.16) family.</text>
</comment>
<dbReference type="GO" id="GO:0015499">
    <property type="term" value="F:formate transmembrane transporter activity"/>
    <property type="evidence" value="ECO:0007669"/>
    <property type="project" value="TreeGrafter"/>
</dbReference>
<dbReference type="RefSeq" id="WP_073023449.1">
    <property type="nucleotide sequence ID" value="NZ_FQZS01000003.1"/>
</dbReference>
<dbReference type="NCBIfam" id="TIGR00790">
    <property type="entry name" value="fnt"/>
    <property type="match status" value="1"/>
</dbReference>
<evidence type="ECO:0000256" key="1">
    <source>
        <dbReference type="ARBA" id="ARBA00004141"/>
    </source>
</evidence>
<evidence type="ECO:0000256" key="3">
    <source>
        <dbReference type="ARBA" id="ARBA00022692"/>
    </source>
</evidence>
<dbReference type="OrthoDB" id="9786493at2"/>
<dbReference type="InterPro" id="IPR023271">
    <property type="entry name" value="Aquaporin-like"/>
</dbReference>
<dbReference type="GO" id="GO:0005886">
    <property type="term" value="C:plasma membrane"/>
    <property type="evidence" value="ECO:0007669"/>
    <property type="project" value="TreeGrafter"/>
</dbReference>
<sequence>MEKRLLTPKEIAQATIDAGVAKTKLSIMQMAILGIFAGMFIGFGATGAITIGQTYANIDVGLSKFLFAAVFPVGLMLVVICGAELFTGNNLMILGCLNGNYKLKDVLKNWAVVYIANFVGSVLLAFLVAKSSVMAGAAAEKAIGIANAKVAIPFGAAIIRGILCNILVVLAVWMATGSRDIISKIFACWFPIMLFVLIGFEHSIANMYFIPLGKFLGAPVTWGQIWVNNLIPVTIGNIIGGAVIVPFAYYTVYVKTPKTSTKVENNAKMV</sequence>
<keyword evidence="5 7" id="KW-0472">Membrane</keyword>
<dbReference type="InterPro" id="IPR000292">
    <property type="entry name" value="For/NO2_transpt"/>
</dbReference>
<keyword evidence="2" id="KW-0813">Transport</keyword>
<comment type="subcellular location">
    <subcellularLocation>
        <location evidence="1">Membrane</location>
        <topology evidence="1">Multi-pass membrane protein</topology>
    </subcellularLocation>
</comment>
<feature type="transmembrane region" description="Helical" evidence="7">
    <location>
        <begin position="150"/>
        <end position="173"/>
    </location>
</feature>
<dbReference type="Pfam" id="PF01226">
    <property type="entry name" value="Form_Nir_trans"/>
    <property type="match status" value="1"/>
</dbReference>
<dbReference type="FunFam" id="1.20.1080.10:FF:000011">
    <property type="entry name" value="Formate family transporter"/>
    <property type="match status" value="1"/>
</dbReference>